<reference evidence="1 2" key="1">
    <citation type="submission" date="2016-10" db="EMBL/GenBank/DDBJ databases">
        <title>Genome sequence of Streptomyces gilvigriseus MUSC 26.</title>
        <authorList>
            <person name="Lee L.-H."/>
            <person name="Ser H.-L."/>
        </authorList>
    </citation>
    <scope>NUCLEOTIDE SEQUENCE [LARGE SCALE GENOMIC DNA]</scope>
    <source>
        <strain evidence="1 2">MUSC 26</strain>
    </source>
</reference>
<gene>
    <name evidence="1" type="ORF">BIV57_12380</name>
</gene>
<evidence type="ECO:0000313" key="2">
    <source>
        <dbReference type="Proteomes" id="UP000243342"/>
    </source>
</evidence>
<keyword evidence="2" id="KW-1185">Reference proteome</keyword>
<protein>
    <recommendedName>
        <fullName evidence="3">SnoaL-like domain-containing protein</fullName>
    </recommendedName>
</protein>
<dbReference type="EMBL" id="MLCF01000062">
    <property type="protein sequence ID" value="OIV37181.1"/>
    <property type="molecule type" value="Genomic_DNA"/>
</dbReference>
<proteinExistence type="predicted"/>
<evidence type="ECO:0008006" key="3">
    <source>
        <dbReference type="Google" id="ProtNLM"/>
    </source>
</evidence>
<name>A0A1J7BF31_9ACTN</name>
<accession>A0A1J7BF31</accession>
<evidence type="ECO:0000313" key="1">
    <source>
        <dbReference type="EMBL" id="OIV37181.1"/>
    </source>
</evidence>
<dbReference type="AlphaFoldDB" id="A0A1J7BF31"/>
<dbReference type="Proteomes" id="UP000243342">
    <property type="component" value="Unassembled WGS sequence"/>
</dbReference>
<dbReference type="Gene3D" id="3.10.450.50">
    <property type="match status" value="1"/>
</dbReference>
<dbReference type="InterPro" id="IPR032710">
    <property type="entry name" value="NTF2-like_dom_sf"/>
</dbReference>
<organism evidence="1 2">
    <name type="scientific">Mangrovactinospora gilvigrisea</name>
    <dbReference type="NCBI Taxonomy" id="1428644"/>
    <lineage>
        <taxon>Bacteria</taxon>
        <taxon>Bacillati</taxon>
        <taxon>Actinomycetota</taxon>
        <taxon>Actinomycetes</taxon>
        <taxon>Kitasatosporales</taxon>
        <taxon>Streptomycetaceae</taxon>
        <taxon>Mangrovactinospora</taxon>
    </lineage>
</organism>
<dbReference type="SUPFAM" id="SSF54427">
    <property type="entry name" value="NTF2-like"/>
    <property type="match status" value="1"/>
</dbReference>
<sequence length="125" mass="13864">MELDVPDLVDRYTAVWNEPDAERRRAAIAALWSADAAEVVEEHQWHGRAALEERVAEAYRTLIAGDGLTADHAGDVLAHHDLVVFTIRLLDAAGTVTWSARAVLHLGEDGLIRRDYHFTVPTASR</sequence>
<comment type="caution">
    <text evidence="1">The sequence shown here is derived from an EMBL/GenBank/DDBJ whole genome shotgun (WGS) entry which is preliminary data.</text>
</comment>